<evidence type="ECO:0000256" key="3">
    <source>
        <dbReference type="ARBA" id="ARBA00022485"/>
    </source>
</evidence>
<dbReference type="RefSeq" id="WP_138318642.1">
    <property type="nucleotide sequence ID" value="NZ_VCBC01000003.1"/>
</dbReference>
<protein>
    <recommendedName>
        <fullName evidence="8">High-potential iron-sulfur protein</fullName>
        <shortName evidence="8">HiPIP</shortName>
    </recommendedName>
</protein>
<evidence type="ECO:0000256" key="6">
    <source>
        <dbReference type="ARBA" id="ARBA00023004"/>
    </source>
</evidence>
<accession>A0A5R9IPB5</accession>
<dbReference type="GO" id="GO:0009055">
    <property type="term" value="F:electron transfer activity"/>
    <property type="evidence" value="ECO:0007669"/>
    <property type="project" value="InterPro"/>
</dbReference>
<dbReference type="Gene3D" id="4.10.490.10">
    <property type="entry name" value="High potential iron-sulphur protein"/>
    <property type="match status" value="1"/>
</dbReference>
<dbReference type="InterPro" id="IPR006311">
    <property type="entry name" value="TAT_signal"/>
</dbReference>
<dbReference type="PROSITE" id="PS51373">
    <property type="entry name" value="HIPIP"/>
    <property type="match status" value="1"/>
</dbReference>
<keyword evidence="5 8" id="KW-0249">Electron transport</keyword>
<dbReference type="SUPFAM" id="SSF57652">
    <property type="entry name" value="HIPIP (high potential iron protein)"/>
    <property type="match status" value="1"/>
</dbReference>
<keyword evidence="6 8" id="KW-0408">Iron</keyword>
<dbReference type="GO" id="GO:0019646">
    <property type="term" value="P:aerobic electron transport chain"/>
    <property type="evidence" value="ECO:0007669"/>
    <property type="project" value="InterPro"/>
</dbReference>
<evidence type="ECO:0000313" key="10">
    <source>
        <dbReference type="EMBL" id="TLU67360.1"/>
    </source>
</evidence>
<comment type="similarity">
    <text evidence="8">Belongs to the high-potential iron-sulfur protein (HiPIP) family.</text>
</comment>
<dbReference type="EMBL" id="VCBC01000003">
    <property type="protein sequence ID" value="TLU67360.1"/>
    <property type="molecule type" value="Genomic_DNA"/>
</dbReference>
<keyword evidence="2 8" id="KW-0813">Transport</keyword>
<evidence type="ECO:0000256" key="5">
    <source>
        <dbReference type="ARBA" id="ARBA00022982"/>
    </source>
</evidence>
<keyword evidence="7 8" id="KW-0411">Iron-sulfur</keyword>
<evidence type="ECO:0000313" key="11">
    <source>
        <dbReference type="Proteomes" id="UP000307790"/>
    </source>
</evidence>
<dbReference type="Pfam" id="PF01355">
    <property type="entry name" value="HIPIP"/>
    <property type="match status" value="1"/>
</dbReference>
<gene>
    <name evidence="10" type="ORF">FE810_03510</name>
</gene>
<name>A0A5R9IPB5_9GAMM</name>
<comment type="function">
    <text evidence="1 8">Specific class of high-redox-potential 4Fe-4S ferredoxins. Functions in anaerobic electron transport in most purple and in some other photosynthetic bacteria and in at least one genus (Paracoccus) of halophilic, denitrifying bacteria.</text>
</comment>
<comment type="caution">
    <text evidence="10">The sequence shown here is derived from an EMBL/GenBank/DDBJ whole genome shotgun (WGS) entry which is preliminary data.</text>
</comment>
<dbReference type="InterPro" id="IPR036369">
    <property type="entry name" value="HIPIP_sf"/>
</dbReference>
<evidence type="ECO:0000256" key="4">
    <source>
        <dbReference type="ARBA" id="ARBA00022723"/>
    </source>
</evidence>
<evidence type="ECO:0000256" key="7">
    <source>
        <dbReference type="ARBA" id="ARBA00023014"/>
    </source>
</evidence>
<sequence length="97" mass="10524">MSKFNRRSFLKLSSTSVIGITLGGISLKSLAAEKLDLDDPTAKALKYVHKSAEEGKNCANCAHVQAGDDPEWKPCALFPNKLVNNNGWCSAWMQKAG</sequence>
<dbReference type="AlphaFoldDB" id="A0A5R9IPB5"/>
<organism evidence="10 11">
    <name type="scientific">Thalassotalea litorea</name>
    <dbReference type="NCBI Taxonomy" id="2020715"/>
    <lineage>
        <taxon>Bacteria</taxon>
        <taxon>Pseudomonadati</taxon>
        <taxon>Pseudomonadota</taxon>
        <taxon>Gammaproteobacteria</taxon>
        <taxon>Alteromonadales</taxon>
        <taxon>Colwelliaceae</taxon>
        <taxon>Thalassotalea</taxon>
    </lineage>
</organism>
<evidence type="ECO:0000256" key="8">
    <source>
        <dbReference type="RuleBase" id="RU000620"/>
    </source>
</evidence>
<keyword evidence="11" id="KW-1185">Reference proteome</keyword>
<dbReference type="InterPro" id="IPR000170">
    <property type="entry name" value="High_potential_FeS_prot"/>
</dbReference>
<evidence type="ECO:0000256" key="2">
    <source>
        <dbReference type="ARBA" id="ARBA00022448"/>
    </source>
</evidence>
<keyword evidence="3 8" id="KW-0004">4Fe-4S</keyword>
<proteinExistence type="inferred from homology"/>
<reference evidence="10 11" key="1">
    <citation type="submission" date="2019-05" db="EMBL/GenBank/DDBJ databases">
        <title>Genome sequences of Thalassotalea litorea 1K03283.</title>
        <authorList>
            <person name="Zhang D."/>
        </authorList>
    </citation>
    <scope>NUCLEOTIDE SEQUENCE [LARGE SCALE GENOMIC DNA]</scope>
    <source>
        <strain evidence="10 11">MCCC 1K03283</strain>
    </source>
</reference>
<dbReference type="Proteomes" id="UP000307790">
    <property type="component" value="Unassembled WGS sequence"/>
</dbReference>
<feature type="domain" description="High potential iron-sulfur proteins family profile" evidence="9">
    <location>
        <begin position="29"/>
        <end position="97"/>
    </location>
</feature>
<dbReference type="OrthoDB" id="5298540at2"/>
<keyword evidence="4 8" id="KW-0479">Metal-binding</keyword>
<evidence type="ECO:0000259" key="9">
    <source>
        <dbReference type="PROSITE" id="PS51373"/>
    </source>
</evidence>
<dbReference type="GO" id="GO:0051539">
    <property type="term" value="F:4 iron, 4 sulfur cluster binding"/>
    <property type="evidence" value="ECO:0007669"/>
    <property type="project" value="UniProtKB-KW"/>
</dbReference>
<dbReference type="GO" id="GO:0046872">
    <property type="term" value="F:metal ion binding"/>
    <property type="evidence" value="ECO:0007669"/>
    <property type="project" value="UniProtKB-KW"/>
</dbReference>
<dbReference type="PROSITE" id="PS51318">
    <property type="entry name" value="TAT"/>
    <property type="match status" value="1"/>
</dbReference>
<comment type="subunit">
    <text evidence="8">Homodimer.</text>
</comment>
<evidence type="ECO:0000256" key="1">
    <source>
        <dbReference type="ARBA" id="ARBA00002137"/>
    </source>
</evidence>